<evidence type="ECO:0000313" key="21">
    <source>
        <dbReference type="EMBL" id="ABD44476.1"/>
    </source>
</evidence>
<keyword evidence="7 18" id="KW-0548">Nucleotidyltransferase</keyword>
<dbReference type="FunFam" id="1.10.150.20:FF:000002">
    <property type="entry name" value="DNA polymerase I"/>
    <property type="match status" value="1"/>
</dbReference>
<dbReference type="Pfam" id="PF00476">
    <property type="entry name" value="DNA_pol_A"/>
    <property type="match status" value="1"/>
</dbReference>
<evidence type="ECO:0000256" key="16">
    <source>
        <dbReference type="ARBA" id="ARBA00049244"/>
    </source>
</evidence>
<dbReference type="Gene3D" id="3.30.70.370">
    <property type="match status" value="1"/>
</dbReference>
<evidence type="ECO:0000256" key="1">
    <source>
        <dbReference type="ARBA" id="ARBA00002703"/>
    </source>
</evidence>
<dbReference type="PRINTS" id="PR00868">
    <property type="entry name" value="DNAPOLI"/>
</dbReference>
<dbReference type="InterPro" id="IPR008918">
    <property type="entry name" value="HhH2"/>
</dbReference>
<dbReference type="CDD" id="cd09898">
    <property type="entry name" value="H3TH_53EXO"/>
    <property type="match status" value="1"/>
</dbReference>
<dbReference type="InterPro" id="IPR029060">
    <property type="entry name" value="PIN-like_dom_sf"/>
</dbReference>
<dbReference type="PaxDb" id="212042-APH_0001"/>
<evidence type="ECO:0000256" key="9">
    <source>
        <dbReference type="ARBA" id="ARBA00022722"/>
    </source>
</evidence>
<comment type="subunit">
    <text evidence="3">Single-chain monomer with multiple functions.</text>
</comment>
<sequence>MMEKKSFVIVDAYGFLFRAYYALPGLSTSYNFPVGGVYGFINILLKHLSFHDADYLVVVFDSGSKNFRHTMYSEYKTNRPKAPEDLSLQCAPLREAVEAFNIVSEEVLNYEADDVIATLCTKYASSNVGVRILSADKDLLQLLNDNVQVYDPIKSRYLTNEYVLEKFGVSSDKLLDAMALTGDASDNIPGVPSIGVKTAAKLINEFGSLDNVLNSVEQVAQKKCRDMLTEYADRAILSRDLISLCHDVEVEGDLEKYAKRVPDPVKLMAFLEKYELTSLEGKVAKYCKMVAAPIQSSEVVKKENEKCIDKLEEFLEQCQRSGLLGLYIEVEQGFISTIFAACDETRSFTVSSPEKVQKFVAAVTPILHSDSVLKVVYDAKSMMQFFPELRAFDDIMIMSYSLDTGHHDHGFDSMSQRHLGQIFGITNGCILIRLHRVIMRKLFSAKLYTVYYTLERPLVPVIYELEKTGIKIDTELLKQLSDEFSLSISNLEEEIFGLAGCKFNIASSQQLGKVLFEHMRIGGAKKMPSGSYCTNAEVLTALALDGVEVADKILKWRHFTKLKSTYTDALVRQVDANTGRVHTKYSMTATATGRLSSSNPNLQNIPIRSKDGEKIRSAFIAEKGHKLIAADYSQMELKILAHIADVKAFRQAFAEGLDIHVVTAQQIFGEYYEIDYELRRRAKSINFGIIYGMGSYGLARNIGISRREASEYVEQYFQYYPEIKRYMETTKAYAKKHGYTITAFGRKCFIEGINSPKRALSSVAERAAINAPIQGTAADIVKKAMVRLQDRLTQGTMLLQVHDELLVEVPEEHVLSVARLMKEVMESAVVFSLPLDVNISVGDNWGDMVEIEV</sequence>
<dbReference type="PROSITE" id="PS00447">
    <property type="entry name" value="DNA_POLYMERASE_A"/>
    <property type="match status" value="1"/>
</dbReference>
<dbReference type="GO" id="GO:0006261">
    <property type="term" value="P:DNA-templated DNA replication"/>
    <property type="evidence" value="ECO:0007669"/>
    <property type="project" value="UniProtKB-UniRule"/>
</dbReference>
<dbReference type="SUPFAM" id="SSF88723">
    <property type="entry name" value="PIN domain-like"/>
    <property type="match status" value="1"/>
</dbReference>
<name>Q2GLW1_ANAPZ</name>
<dbReference type="Gene3D" id="3.30.420.10">
    <property type="entry name" value="Ribonuclease H-like superfamily/Ribonuclease H"/>
    <property type="match status" value="1"/>
</dbReference>
<protein>
    <recommendedName>
        <fullName evidence="5 17">DNA polymerase I</fullName>
        <ecNumber evidence="4 17">2.7.7.7</ecNumber>
    </recommendedName>
</protein>
<dbReference type="SMART" id="SM00279">
    <property type="entry name" value="HhH2"/>
    <property type="match status" value="1"/>
</dbReference>
<dbReference type="SUPFAM" id="SSF56672">
    <property type="entry name" value="DNA/RNA polymerases"/>
    <property type="match status" value="1"/>
</dbReference>
<dbReference type="PANTHER" id="PTHR10133:SF27">
    <property type="entry name" value="DNA POLYMERASE NU"/>
    <property type="match status" value="1"/>
</dbReference>
<keyword evidence="22" id="KW-1185">Reference proteome</keyword>
<evidence type="ECO:0000256" key="14">
    <source>
        <dbReference type="ARBA" id="ARBA00023125"/>
    </source>
</evidence>
<comment type="similarity">
    <text evidence="2 18">Belongs to the DNA polymerase type-A family.</text>
</comment>
<dbReference type="FunFam" id="1.10.150.20:FF:000003">
    <property type="entry name" value="DNA polymerase I"/>
    <property type="match status" value="1"/>
</dbReference>
<evidence type="ECO:0000256" key="18">
    <source>
        <dbReference type="RuleBase" id="RU004460"/>
    </source>
</evidence>
<gene>
    <name evidence="18 21" type="primary">polA</name>
    <name evidence="21" type="ordered locus">APH_0001</name>
</gene>
<dbReference type="Pfam" id="PF02739">
    <property type="entry name" value="5_3_exonuc_N"/>
    <property type="match status" value="1"/>
</dbReference>
<evidence type="ECO:0000259" key="19">
    <source>
        <dbReference type="SMART" id="SM00475"/>
    </source>
</evidence>
<dbReference type="InterPro" id="IPR036397">
    <property type="entry name" value="RNaseH_sf"/>
</dbReference>
<keyword evidence="6 18" id="KW-0808">Transferase</keyword>
<comment type="catalytic activity">
    <reaction evidence="16 18">
        <text>DNA(n) + a 2'-deoxyribonucleoside 5'-triphosphate = DNA(n+1) + diphosphate</text>
        <dbReference type="Rhea" id="RHEA:22508"/>
        <dbReference type="Rhea" id="RHEA-COMP:17339"/>
        <dbReference type="Rhea" id="RHEA-COMP:17340"/>
        <dbReference type="ChEBI" id="CHEBI:33019"/>
        <dbReference type="ChEBI" id="CHEBI:61560"/>
        <dbReference type="ChEBI" id="CHEBI:173112"/>
        <dbReference type="EC" id="2.7.7.7"/>
    </reaction>
</comment>
<keyword evidence="15 18" id="KW-0234">DNA repair</keyword>
<evidence type="ECO:0000256" key="15">
    <source>
        <dbReference type="ARBA" id="ARBA00023204"/>
    </source>
</evidence>
<dbReference type="GO" id="GO:0003887">
    <property type="term" value="F:DNA-directed DNA polymerase activity"/>
    <property type="evidence" value="ECO:0007669"/>
    <property type="project" value="UniProtKB-UniRule"/>
</dbReference>
<dbReference type="InterPro" id="IPR018320">
    <property type="entry name" value="DNA_polymerase_1"/>
</dbReference>
<dbReference type="GO" id="GO:0008409">
    <property type="term" value="F:5'-3' exonuclease activity"/>
    <property type="evidence" value="ECO:0007669"/>
    <property type="project" value="UniProtKB-UniRule"/>
</dbReference>
<proteinExistence type="inferred from homology"/>
<evidence type="ECO:0000256" key="12">
    <source>
        <dbReference type="ARBA" id="ARBA00022839"/>
    </source>
</evidence>
<dbReference type="SMART" id="SM00475">
    <property type="entry name" value="53EXOc"/>
    <property type="match status" value="1"/>
</dbReference>
<dbReference type="InterPro" id="IPR020046">
    <property type="entry name" value="5-3_exonucl_a-hlix_arch_N"/>
</dbReference>
<evidence type="ECO:0000256" key="5">
    <source>
        <dbReference type="ARBA" id="ARBA00020311"/>
    </source>
</evidence>
<evidence type="ECO:0000256" key="6">
    <source>
        <dbReference type="ARBA" id="ARBA00022679"/>
    </source>
</evidence>
<dbReference type="Pfam" id="PF01367">
    <property type="entry name" value="5_3_exonuc"/>
    <property type="match status" value="1"/>
</dbReference>
<dbReference type="AlphaFoldDB" id="Q2GLW1"/>
<dbReference type="InterPro" id="IPR001098">
    <property type="entry name" value="DNA-dir_DNA_pol_A_palm_dom"/>
</dbReference>
<keyword evidence="14 18" id="KW-0238">DNA-binding</keyword>
<evidence type="ECO:0000256" key="13">
    <source>
        <dbReference type="ARBA" id="ARBA00022932"/>
    </source>
</evidence>
<evidence type="ECO:0000256" key="2">
    <source>
        <dbReference type="ARBA" id="ARBA00007705"/>
    </source>
</evidence>
<dbReference type="eggNOG" id="COG0258">
    <property type="taxonomic scope" value="Bacteria"/>
</dbReference>
<dbReference type="FunFam" id="1.20.1060.10:FF:000001">
    <property type="entry name" value="DNA polymerase I"/>
    <property type="match status" value="1"/>
</dbReference>
<organism evidence="21 22">
    <name type="scientific">Anaplasma phagocytophilum (strain HZ)</name>
    <dbReference type="NCBI Taxonomy" id="212042"/>
    <lineage>
        <taxon>Bacteria</taxon>
        <taxon>Pseudomonadati</taxon>
        <taxon>Pseudomonadota</taxon>
        <taxon>Alphaproteobacteria</taxon>
        <taxon>Rickettsiales</taxon>
        <taxon>Anaplasmataceae</taxon>
        <taxon>Anaplasma</taxon>
        <taxon>phagocytophilum group</taxon>
    </lineage>
</organism>
<dbReference type="SUPFAM" id="SSF47807">
    <property type="entry name" value="5' to 3' exonuclease, C-terminal subdomain"/>
    <property type="match status" value="1"/>
</dbReference>
<dbReference type="Gene3D" id="3.40.50.1010">
    <property type="entry name" value="5'-nuclease"/>
    <property type="match status" value="1"/>
</dbReference>
<dbReference type="InterPro" id="IPR019760">
    <property type="entry name" value="DNA-dir_DNA_pol_A_CS"/>
</dbReference>
<keyword evidence="10 18" id="KW-0227">DNA damage</keyword>
<dbReference type="EC" id="2.7.7.7" evidence="4 17"/>
<dbReference type="GO" id="GO:0006302">
    <property type="term" value="P:double-strand break repair"/>
    <property type="evidence" value="ECO:0007669"/>
    <property type="project" value="TreeGrafter"/>
</dbReference>
<keyword evidence="13 18" id="KW-0239">DNA-directed DNA polymerase</keyword>
<dbReference type="eggNOG" id="COG0749">
    <property type="taxonomic scope" value="Bacteria"/>
</dbReference>
<evidence type="ECO:0000256" key="4">
    <source>
        <dbReference type="ARBA" id="ARBA00012417"/>
    </source>
</evidence>
<dbReference type="HOGENOM" id="CLU_004675_0_0_5"/>
<comment type="function">
    <text evidence="1 18">In addition to polymerase activity, this DNA polymerase exhibits 5'-3' exonuclease activity.</text>
</comment>
<dbReference type="EMBL" id="CP000235">
    <property type="protein sequence ID" value="ABD44476.1"/>
    <property type="molecule type" value="Genomic_DNA"/>
</dbReference>
<reference evidence="21 22" key="1">
    <citation type="journal article" date="2006" name="PLoS Genet.">
        <title>Comparative genomics of emerging human ehrlichiosis agents.</title>
        <authorList>
            <person name="Dunning Hotopp J.C."/>
            <person name="Lin M."/>
            <person name="Madupu R."/>
            <person name="Crabtree J."/>
            <person name="Angiuoli S.V."/>
            <person name="Eisen J.A."/>
            <person name="Seshadri R."/>
            <person name="Ren Q."/>
            <person name="Wu M."/>
            <person name="Utterback T.R."/>
            <person name="Smith S."/>
            <person name="Lewis M."/>
            <person name="Khouri H."/>
            <person name="Zhang C."/>
            <person name="Niu H."/>
            <person name="Lin Q."/>
            <person name="Ohashi N."/>
            <person name="Zhi N."/>
            <person name="Nelson W."/>
            <person name="Brinkac L.M."/>
            <person name="Dodson R.J."/>
            <person name="Rosovitz M.J."/>
            <person name="Sundaram J."/>
            <person name="Daugherty S.C."/>
            <person name="Davidsen T."/>
            <person name="Durkin A.S."/>
            <person name="Gwinn M."/>
            <person name="Haft D.H."/>
            <person name="Selengut J.D."/>
            <person name="Sullivan S.A."/>
            <person name="Zafar N."/>
            <person name="Zhou L."/>
            <person name="Benahmed F."/>
            <person name="Forberger H."/>
            <person name="Halpin R."/>
            <person name="Mulligan S."/>
            <person name="Robinson J."/>
            <person name="White O."/>
            <person name="Rikihisa Y."/>
            <person name="Tettelin H."/>
        </authorList>
    </citation>
    <scope>NUCLEOTIDE SEQUENCE [LARGE SCALE GENOMIC DNA]</scope>
    <source>
        <strain evidence="21 22">HZ</strain>
    </source>
</reference>
<dbReference type="GO" id="GO:0003677">
    <property type="term" value="F:DNA binding"/>
    <property type="evidence" value="ECO:0007669"/>
    <property type="project" value="UniProtKB-UniRule"/>
</dbReference>
<keyword evidence="8 18" id="KW-0235">DNA replication</keyword>
<dbReference type="CDD" id="cd08637">
    <property type="entry name" value="DNA_pol_A_pol_I_C"/>
    <property type="match status" value="1"/>
</dbReference>
<dbReference type="KEGG" id="aph:APH_0001"/>
<dbReference type="NCBIfam" id="NF004397">
    <property type="entry name" value="PRK05755.1"/>
    <property type="match status" value="1"/>
</dbReference>
<feature type="domain" description="5'-3' exonuclease" evidence="19">
    <location>
        <begin position="4"/>
        <end position="260"/>
    </location>
</feature>
<evidence type="ECO:0000259" key="20">
    <source>
        <dbReference type="SMART" id="SM00482"/>
    </source>
</evidence>
<keyword evidence="11 18" id="KW-0378">Hydrolase</keyword>
<dbReference type="SMART" id="SM00482">
    <property type="entry name" value="POLAc"/>
    <property type="match status" value="1"/>
</dbReference>
<keyword evidence="9" id="KW-0540">Nuclease</keyword>
<evidence type="ECO:0000256" key="8">
    <source>
        <dbReference type="ARBA" id="ARBA00022705"/>
    </source>
</evidence>
<dbReference type="Gene3D" id="1.10.150.20">
    <property type="entry name" value="5' to 3' exonuclease, C-terminal subdomain"/>
    <property type="match status" value="2"/>
</dbReference>
<dbReference type="Gene3D" id="1.20.1060.10">
    <property type="entry name" value="Taq DNA Polymerase, Chain T, domain 4"/>
    <property type="match status" value="1"/>
</dbReference>
<dbReference type="InterPro" id="IPR036279">
    <property type="entry name" value="5-3_exonuclease_C_sf"/>
</dbReference>
<evidence type="ECO:0000256" key="11">
    <source>
        <dbReference type="ARBA" id="ARBA00022801"/>
    </source>
</evidence>
<dbReference type="InterPro" id="IPR002298">
    <property type="entry name" value="DNA_polymerase_A"/>
</dbReference>
<dbReference type="CDD" id="cd09859">
    <property type="entry name" value="PIN_53EXO"/>
    <property type="match status" value="1"/>
</dbReference>
<evidence type="ECO:0000256" key="17">
    <source>
        <dbReference type="NCBIfam" id="TIGR00593"/>
    </source>
</evidence>
<dbReference type="InterPro" id="IPR043502">
    <property type="entry name" value="DNA/RNA_pol_sf"/>
</dbReference>
<feature type="domain" description="DNA-directed DNA polymerase family A palm" evidence="20">
    <location>
        <begin position="612"/>
        <end position="813"/>
    </location>
</feature>
<dbReference type="STRING" id="212042.APH_0001"/>
<keyword evidence="12 18" id="KW-0269">Exonuclease</keyword>
<dbReference type="SUPFAM" id="SSF53098">
    <property type="entry name" value="Ribonuclease H-like"/>
    <property type="match status" value="1"/>
</dbReference>
<dbReference type="NCBIfam" id="TIGR00593">
    <property type="entry name" value="pola"/>
    <property type="match status" value="1"/>
</dbReference>
<evidence type="ECO:0000256" key="7">
    <source>
        <dbReference type="ARBA" id="ARBA00022695"/>
    </source>
</evidence>
<dbReference type="EnsemblBacteria" id="ABD44476">
    <property type="protein sequence ID" value="ABD44476"/>
    <property type="gene ID" value="APH_0001"/>
</dbReference>
<evidence type="ECO:0000256" key="3">
    <source>
        <dbReference type="ARBA" id="ARBA00011541"/>
    </source>
</evidence>
<dbReference type="Proteomes" id="UP000001943">
    <property type="component" value="Chromosome"/>
</dbReference>
<dbReference type="InterPro" id="IPR012337">
    <property type="entry name" value="RNaseH-like_sf"/>
</dbReference>
<dbReference type="PANTHER" id="PTHR10133">
    <property type="entry name" value="DNA POLYMERASE I"/>
    <property type="match status" value="1"/>
</dbReference>
<dbReference type="InterPro" id="IPR020045">
    <property type="entry name" value="DNA_polI_H3TH"/>
</dbReference>
<evidence type="ECO:0000313" key="22">
    <source>
        <dbReference type="Proteomes" id="UP000001943"/>
    </source>
</evidence>
<evidence type="ECO:0000256" key="10">
    <source>
        <dbReference type="ARBA" id="ARBA00022763"/>
    </source>
</evidence>
<dbReference type="InterPro" id="IPR002421">
    <property type="entry name" value="5-3_exonuclease"/>
</dbReference>
<accession>Q2GLW1</accession>